<dbReference type="InterPro" id="IPR009057">
    <property type="entry name" value="Homeodomain-like_sf"/>
</dbReference>
<dbReference type="SUPFAM" id="SSF46689">
    <property type="entry name" value="Homeodomain-like"/>
    <property type="match status" value="2"/>
</dbReference>
<dbReference type="Gene3D" id="1.10.10.60">
    <property type="entry name" value="Homeodomain-like"/>
    <property type="match status" value="2"/>
</dbReference>
<evidence type="ECO:0000256" key="3">
    <source>
        <dbReference type="ARBA" id="ARBA00023163"/>
    </source>
</evidence>
<keyword evidence="2" id="KW-0238">DNA-binding</keyword>
<gene>
    <name evidence="4" type="ORF">CCAX7_19100</name>
</gene>
<dbReference type="GO" id="GO:0043565">
    <property type="term" value="F:sequence-specific DNA binding"/>
    <property type="evidence" value="ECO:0007669"/>
    <property type="project" value="InterPro"/>
</dbReference>
<dbReference type="Gene3D" id="2.60.120.280">
    <property type="entry name" value="Regulatory protein AraC"/>
    <property type="match status" value="1"/>
</dbReference>
<dbReference type="AlphaFoldDB" id="A0A402D5E8"/>
<dbReference type="SMART" id="SM00342">
    <property type="entry name" value="HTH_ARAC"/>
    <property type="match status" value="1"/>
</dbReference>
<keyword evidence="1" id="KW-0805">Transcription regulation</keyword>
<sequence length="292" mass="32719">MFWYSEQNEVARPVVTQTLIADERETPLGQIRSAGYIKDSPGVSLRRKRVLGRYAIVLLLEGSGVYEDIGGTAREVTPGDALLLFPELAHGYGPRAGERWSELFVVFDGAAFDRLRESALFSSAHPVIRAGLAWRGALEAVTQTPATPPHAARTVQTSRFLSVLTEMLATVPIEEEQNSDPAWLRTARQMLSTNLSVPLTPEEISRSAGLSYETFRKRFEAREGVAPARYRMNRRIDAACSLLRYTRMPIRQIAESLGFSDEFHLSNKFRQKMGVRPSQYRVQYAPDGQDSP</sequence>
<dbReference type="Pfam" id="PF02311">
    <property type="entry name" value="AraC_binding"/>
    <property type="match status" value="1"/>
</dbReference>
<keyword evidence="5" id="KW-1185">Reference proteome</keyword>
<dbReference type="EMBL" id="AP025739">
    <property type="protein sequence ID" value="BDI29859.1"/>
    <property type="molecule type" value="Genomic_DNA"/>
</dbReference>
<dbReference type="Proteomes" id="UP000287394">
    <property type="component" value="Chromosome"/>
</dbReference>
<reference evidence="4 5" key="1">
    <citation type="journal article" date="2019" name="Int. J. Syst. Evol. Microbiol.">
        <title>Capsulimonas corticalis gen. nov., sp. nov., an aerobic capsulated bacterium, of a novel bacterial order, Capsulimonadales ord. nov., of the class Armatimonadia of the phylum Armatimonadetes.</title>
        <authorList>
            <person name="Li J."/>
            <person name="Kudo C."/>
            <person name="Tonouchi A."/>
        </authorList>
    </citation>
    <scope>NUCLEOTIDE SEQUENCE [LARGE SCALE GENOMIC DNA]</scope>
    <source>
        <strain evidence="4 5">AX-7</strain>
    </source>
</reference>
<dbReference type="SUPFAM" id="SSF51215">
    <property type="entry name" value="Regulatory protein AraC"/>
    <property type="match status" value="1"/>
</dbReference>
<dbReference type="InterPro" id="IPR037923">
    <property type="entry name" value="HTH-like"/>
</dbReference>
<dbReference type="InterPro" id="IPR003313">
    <property type="entry name" value="AraC-bd"/>
</dbReference>
<dbReference type="PANTHER" id="PTHR46796">
    <property type="entry name" value="HTH-TYPE TRANSCRIPTIONAL ACTIVATOR RHAS-RELATED"/>
    <property type="match status" value="1"/>
</dbReference>
<name>A0A402D5E8_9BACT</name>
<dbReference type="GO" id="GO:0003700">
    <property type="term" value="F:DNA-binding transcription factor activity"/>
    <property type="evidence" value="ECO:0007669"/>
    <property type="project" value="InterPro"/>
</dbReference>
<organism evidence="4 5">
    <name type="scientific">Capsulimonas corticalis</name>
    <dbReference type="NCBI Taxonomy" id="2219043"/>
    <lineage>
        <taxon>Bacteria</taxon>
        <taxon>Bacillati</taxon>
        <taxon>Armatimonadota</taxon>
        <taxon>Armatimonadia</taxon>
        <taxon>Capsulimonadales</taxon>
        <taxon>Capsulimonadaceae</taxon>
        <taxon>Capsulimonas</taxon>
    </lineage>
</organism>
<dbReference type="OrthoDB" id="9813413at2"/>
<keyword evidence="3" id="KW-0804">Transcription</keyword>
<proteinExistence type="predicted"/>
<dbReference type="InterPro" id="IPR018060">
    <property type="entry name" value="HTH_AraC"/>
</dbReference>
<evidence type="ECO:0000313" key="4">
    <source>
        <dbReference type="EMBL" id="BDI29859.1"/>
    </source>
</evidence>
<dbReference type="InterPro" id="IPR050204">
    <property type="entry name" value="AraC_XylS_family_regulators"/>
</dbReference>
<evidence type="ECO:0000313" key="5">
    <source>
        <dbReference type="Proteomes" id="UP000287394"/>
    </source>
</evidence>
<dbReference type="RefSeq" id="WP_119324672.1">
    <property type="nucleotide sequence ID" value="NZ_AP025739.1"/>
</dbReference>
<accession>A0A402D5E8</accession>
<dbReference type="KEGG" id="ccot:CCAX7_19100"/>
<dbReference type="PROSITE" id="PS01124">
    <property type="entry name" value="HTH_ARAC_FAMILY_2"/>
    <property type="match status" value="1"/>
</dbReference>
<evidence type="ECO:0000256" key="2">
    <source>
        <dbReference type="ARBA" id="ARBA00023125"/>
    </source>
</evidence>
<protein>
    <submittedName>
        <fullName evidence="4">Uncharacterized protein</fullName>
    </submittedName>
</protein>
<evidence type="ECO:0000256" key="1">
    <source>
        <dbReference type="ARBA" id="ARBA00023015"/>
    </source>
</evidence>
<dbReference type="Pfam" id="PF12833">
    <property type="entry name" value="HTH_18"/>
    <property type="match status" value="1"/>
</dbReference>